<organism evidence="1 2">
    <name type="scientific">Couchioplanes caeruleus subsp. caeruleus</name>
    <dbReference type="NCBI Taxonomy" id="56427"/>
    <lineage>
        <taxon>Bacteria</taxon>
        <taxon>Bacillati</taxon>
        <taxon>Actinomycetota</taxon>
        <taxon>Actinomycetes</taxon>
        <taxon>Micromonosporales</taxon>
        <taxon>Micromonosporaceae</taxon>
        <taxon>Couchioplanes</taxon>
    </lineage>
</organism>
<dbReference type="EMBL" id="MEIA01000461">
    <property type="protein sequence ID" value="OJF10728.1"/>
    <property type="molecule type" value="Genomic_DNA"/>
</dbReference>
<protein>
    <submittedName>
        <fullName evidence="1">Uncharacterized protein</fullName>
    </submittedName>
</protein>
<dbReference type="AlphaFoldDB" id="A0A1K0FDA5"/>
<dbReference type="Proteomes" id="UP000182486">
    <property type="component" value="Unassembled WGS sequence"/>
</dbReference>
<sequence length="119" mass="12793">MAYLDGLDNAEYLVLAPLELGTPRPLWEIAEDFVRSVVGAPPTKEEVAALLGPGLASLAARELVEVRQFSSWPAAWVQGIPVDDSRLSAANFRTDAWAGYADGQETVVALITEAGLQRL</sequence>
<comment type="caution">
    <text evidence="1">The sequence shown here is derived from an EMBL/GenBank/DDBJ whole genome shotgun (WGS) entry which is preliminary data.</text>
</comment>
<dbReference type="RefSeq" id="WP_071808781.1">
    <property type="nucleotide sequence ID" value="NZ_MEIA01000461.1"/>
</dbReference>
<evidence type="ECO:0000313" key="2">
    <source>
        <dbReference type="Proteomes" id="UP000182486"/>
    </source>
</evidence>
<proteinExistence type="predicted"/>
<evidence type="ECO:0000313" key="1">
    <source>
        <dbReference type="EMBL" id="OJF10728.1"/>
    </source>
</evidence>
<reference evidence="1 2" key="1">
    <citation type="submission" date="2016-09" db="EMBL/GenBank/DDBJ databases">
        <title>Couchioplanes caeruleus draft genome sequence.</title>
        <authorList>
            <person name="Sheehan J."/>
            <person name="Caffrey P."/>
        </authorList>
    </citation>
    <scope>NUCLEOTIDE SEQUENCE [LARGE SCALE GENOMIC DNA]</scope>
    <source>
        <strain evidence="1 2">DSM 43634</strain>
    </source>
</reference>
<gene>
    <name evidence="1" type="ORF">BG844_30490</name>
</gene>
<name>A0A1K0FDA5_9ACTN</name>
<accession>A0A1K0FDA5</accession>
<keyword evidence="2" id="KW-1185">Reference proteome</keyword>